<evidence type="ECO:0000259" key="7">
    <source>
        <dbReference type="PROSITE" id="PS50011"/>
    </source>
</evidence>
<keyword evidence="2" id="KW-0808">Transferase</keyword>
<feature type="binding site" evidence="6">
    <location>
        <position position="51"/>
    </location>
    <ligand>
        <name>ATP</name>
        <dbReference type="ChEBI" id="CHEBI:30616"/>
    </ligand>
</feature>
<evidence type="ECO:0000313" key="9">
    <source>
        <dbReference type="Proteomes" id="UP001164776"/>
    </source>
</evidence>
<dbReference type="InterPro" id="IPR011009">
    <property type="entry name" value="Kinase-like_dom_sf"/>
</dbReference>
<dbReference type="PROSITE" id="PS00108">
    <property type="entry name" value="PROTEIN_KINASE_ST"/>
    <property type="match status" value="1"/>
</dbReference>
<dbReference type="GO" id="GO:0005524">
    <property type="term" value="F:ATP binding"/>
    <property type="evidence" value="ECO:0007669"/>
    <property type="project" value="UniProtKB-UniRule"/>
</dbReference>
<dbReference type="InterPro" id="IPR000719">
    <property type="entry name" value="Prot_kinase_dom"/>
</dbReference>
<keyword evidence="1" id="KW-0723">Serine/threonine-protein kinase</keyword>
<evidence type="ECO:0000256" key="4">
    <source>
        <dbReference type="ARBA" id="ARBA00022777"/>
    </source>
</evidence>
<feature type="domain" description="Protein kinase" evidence="7">
    <location>
        <begin position="22"/>
        <end position="291"/>
    </location>
</feature>
<dbReference type="Gene3D" id="1.10.510.10">
    <property type="entry name" value="Transferase(Phosphotransferase) domain 1"/>
    <property type="match status" value="2"/>
</dbReference>
<dbReference type="SMART" id="SM00220">
    <property type="entry name" value="S_TKc"/>
    <property type="match status" value="1"/>
</dbReference>
<dbReference type="PROSITE" id="PS00107">
    <property type="entry name" value="PROTEIN_KINASE_ATP"/>
    <property type="match status" value="1"/>
</dbReference>
<protein>
    <recommendedName>
        <fullName evidence="7">Protein kinase domain-containing protein</fullName>
    </recommendedName>
</protein>
<organism evidence="8 9">
    <name type="scientific">Paspalum vaginatum</name>
    <name type="common">seashore paspalum</name>
    <dbReference type="NCBI Taxonomy" id="158149"/>
    <lineage>
        <taxon>Eukaryota</taxon>
        <taxon>Viridiplantae</taxon>
        <taxon>Streptophyta</taxon>
        <taxon>Embryophyta</taxon>
        <taxon>Tracheophyta</taxon>
        <taxon>Spermatophyta</taxon>
        <taxon>Magnoliopsida</taxon>
        <taxon>Liliopsida</taxon>
        <taxon>Poales</taxon>
        <taxon>Poaceae</taxon>
        <taxon>PACMAD clade</taxon>
        <taxon>Panicoideae</taxon>
        <taxon>Andropogonodae</taxon>
        <taxon>Paspaleae</taxon>
        <taxon>Paspalinae</taxon>
        <taxon>Paspalum</taxon>
    </lineage>
</organism>
<sequence>MDDATLQNPTIFIEDEIKRFTSNFSTCIGEGGFGIVYKGFCNDGYDLVAVKRYIRDDLSSREEFMKEVSIHSQIKHKNVVWLIGYCISESNLTLVTEYISKGNLDDILHKSDIPIPLDTRLGIAIGCADALTYMHSMHLSSDNLVCHGDIKPANILLDDNFTAKVSDFGLSRLLSGGISQYISKVIGSTYYMDPVCLRTGRITPRSDVYSFGIVLLELISRKRAKEGDVYLVGSFASAKGKGLRELFDSEISSKNNIEILQQVVKLANECLSLEISERPKMIDVAKRLRVFQKAVKIRHENKLSQSILASHCSWKKDTQDKVQFKKSPSFLKRNGSNSTSLLGLSNLRSFTKEELNEVTENYSYLLHEDTPAKLYKGKLEDNTAVVVKKFLYADSEEAFINGGIILSQIVHKNIIKLLGCCLEAETLILIYEYANNGSLLDVLGSQEHLPLDKRIWIAIKTAEALQYLHSAGTGIIGHGSVAASTILLDNNLLPKLTDFSGACKLLKESEITAHDRVTTRDLLEKVLYNDPIRYMSVLMNMESDVYRFGGVLFTLISRENNICLDELVVKFTEAYHKDNSGKAIFDKKIIAKEDIVVLEDLGRLALKCTIFNIDEMIGRPTMKEVVENLHMIRRSWKERTTEVAVQVTEIEDTSAELRLPNLMRHLFGYRRI</sequence>
<dbReference type="PANTHER" id="PTHR27005:SF305">
    <property type="entry name" value="WALL-ASSOCIATED KINASE 2-LIKE PROTEIN"/>
    <property type="match status" value="1"/>
</dbReference>
<dbReference type="AlphaFoldDB" id="A0A9W7XD24"/>
<evidence type="ECO:0000256" key="1">
    <source>
        <dbReference type="ARBA" id="ARBA00022527"/>
    </source>
</evidence>
<reference evidence="8 9" key="1">
    <citation type="submission" date="2022-10" db="EMBL/GenBank/DDBJ databases">
        <title>WGS assembly of Paspalum vaginatum 540-79.</title>
        <authorList>
            <person name="Sun G."/>
            <person name="Wase N."/>
            <person name="Shu S."/>
            <person name="Jenkins J."/>
            <person name="Zhou B."/>
            <person name="Torres-Rodriguez J."/>
            <person name="Chen C."/>
            <person name="Sandor L."/>
            <person name="Plott C."/>
            <person name="Yoshinga Y."/>
            <person name="Daum C."/>
            <person name="Qi P."/>
            <person name="Barry K."/>
            <person name="Lipzen A."/>
            <person name="Berry L."/>
            <person name="Pedersen C."/>
            <person name="Gottilla T."/>
            <person name="Foltz A."/>
            <person name="Yu H."/>
            <person name="O'Malley R."/>
            <person name="Zhang C."/>
            <person name="Devos K."/>
            <person name="Sigmon B."/>
            <person name="Yu B."/>
            <person name="Obata T."/>
            <person name="Schmutz J."/>
            <person name="Schnable J."/>
        </authorList>
    </citation>
    <scope>NUCLEOTIDE SEQUENCE [LARGE SCALE GENOMIC DNA]</scope>
    <source>
        <strain evidence="9">cv. 540-79</strain>
    </source>
</reference>
<accession>A0A9W7XD24</accession>
<evidence type="ECO:0000256" key="2">
    <source>
        <dbReference type="ARBA" id="ARBA00022679"/>
    </source>
</evidence>
<name>A0A9W7XD24_9POAL</name>
<keyword evidence="9" id="KW-1185">Reference proteome</keyword>
<evidence type="ECO:0000313" key="8">
    <source>
        <dbReference type="EMBL" id="KAJ1256383.1"/>
    </source>
</evidence>
<dbReference type="GO" id="GO:0005886">
    <property type="term" value="C:plasma membrane"/>
    <property type="evidence" value="ECO:0007669"/>
    <property type="project" value="TreeGrafter"/>
</dbReference>
<proteinExistence type="predicted"/>
<evidence type="ECO:0000256" key="6">
    <source>
        <dbReference type="PROSITE-ProRule" id="PRU10141"/>
    </source>
</evidence>
<comment type="caution">
    <text evidence="8">The sequence shown here is derived from an EMBL/GenBank/DDBJ whole genome shotgun (WGS) entry which is preliminary data.</text>
</comment>
<dbReference type="Gene3D" id="3.30.200.20">
    <property type="entry name" value="Phosphorylase Kinase, domain 1"/>
    <property type="match status" value="2"/>
</dbReference>
<evidence type="ECO:0000256" key="3">
    <source>
        <dbReference type="ARBA" id="ARBA00022741"/>
    </source>
</evidence>
<keyword evidence="3 6" id="KW-0547">Nucleotide-binding</keyword>
<dbReference type="InterPro" id="IPR001245">
    <property type="entry name" value="Ser-Thr/Tyr_kinase_cat_dom"/>
</dbReference>
<evidence type="ECO:0000256" key="5">
    <source>
        <dbReference type="ARBA" id="ARBA00022840"/>
    </source>
</evidence>
<dbReference type="Proteomes" id="UP001164776">
    <property type="component" value="Unassembled WGS sequence"/>
</dbReference>
<dbReference type="PANTHER" id="PTHR27005">
    <property type="entry name" value="WALL-ASSOCIATED RECEPTOR KINASE-LIKE 21"/>
    <property type="match status" value="1"/>
</dbReference>
<gene>
    <name evidence="8" type="ORF">BS78_K039100</name>
</gene>
<dbReference type="Pfam" id="PF07714">
    <property type="entry name" value="PK_Tyr_Ser-Thr"/>
    <property type="match status" value="2"/>
</dbReference>
<feature type="non-terminal residue" evidence="8">
    <location>
        <position position="672"/>
    </location>
</feature>
<dbReference type="OrthoDB" id="638271at2759"/>
<keyword evidence="4" id="KW-0418">Kinase</keyword>
<dbReference type="InterPro" id="IPR008271">
    <property type="entry name" value="Ser/Thr_kinase_AS"/>
</dbReference>
<dbReference type="EMBL" id="MU629524">
    <property type="protein sequence ID" value="KAJ1256383.1"/>
    <property type="molecule type" value="Genomic_DNA"/>
</dbReference>
<feature type="domain" description="Protein kinase" evidence="7">
    <location>
        <begin position="344"/>
        <end position="633"/>
    </location>
</feature>
<dbReference type="FunFam" id="1.10.510.10:FF:000474">
    <property type="entry name" value="Wall-associated receptor kinase 3"/>
    <property type="match status" value="1"/>
</dbReference>
<dbReference type="InterPro" id="IPR017441">
    <property type="entry name" value="Protein_kinase_ATP_BS"/>
</dbReference>
<dbReference type="PROSITE" id="PS50011">
    <property type="entry name" value="PROTEIN_KINASE_DOM"/>
    <property type="match status" value="2"/>
</dbReference>
<dbReference type="InterPro" id="IPR045274">
    <property type="entry name" value="WAK-like"/>
</dbReference>
<dbReference type="SUPFAM" id="SSF56112">
    <property type="entry name" value="Protein kinase-like (PK-like)"/>
    <property type="match status" value="2"/>
</dbReference>
<dbReference type="GO" id="GO:0007166">
    <property type="term" value="P:cell surface receptor signaling pathway"/>
    <property type="evidence" value="ECO:0007669"/>
    <property type="project" value="InterPro"/>
</dbReference>
<keyword evidence="5 6" id="KW-0067">ATP-binding</keyword>
<dbReference type="GO" id="GO:0004674">
    <property type="term" value="F:protein serine/threonine kinase activity"/>
    <property type="evidence" value="ECO:0007669"/>
    <property type="project" value="UniProtKB-KW"/>
</dbReference>